<gene>
    <name evidence="2" type="ORF">EEJ42_25370</name>
</gene>
<evidence type="ECO:0000313" key="2">
    <source>
        <dbReference type="EMBL" id="RNG18996.1"/>
    </source>
</evidence>
<feature type="transmembrane region" description="Helical" evidence="1">
    <location>
        <begin position="158"/>
        <end position="177"/>
    </location>
</feature>
<protein>
    <submittedName>
        <fullName evidence="2">ABC transporter</fullName>
    </submittedName>
</protein>
<organism evidence="2 3">
    <name type="scientific">Streptomyces botrytidirepellens</name>
    <dbReference type="NCBI Taxonomy" id="2486417"/>
    <lineage>
        <taxon>Bacteria</taxon>
        <taxon>Bacillati</taxon>
        <taxon>Actinomycetota</taxon>
        <taxon>Actinomycetes</taxon>
        <taxon>Kitasatosporales</taxon>
        <taxon>Streptomycetaceae</taxon>
        <taxon>Streptomyces</taxon>
    </lineage>
</organism>
<dbReference type="EMBL" id="RIBZ01000303">
    <property type="protein sequence ID" value="RNG18996.1"/>
    <property type="molecule type" value="Genomic_DNA"/>
</dbReference>
<keyword evidence="3" id="KW-1185">Reference proteome</keyword>
<accession>A0A3M8VMX2</accession>
<feature type="transmembrane region" description="Helical" evidence="1">
    <location>
        <begin position="21"/>
        <end position="37"/>
    </location>
</feature>
<sequence>MIALLRYQAALLVRSQRWLPPLLLYVAFMGIGVQAGQPILDSFGFAAAGVLPVAAWLVRVCVTNEPAAARACAAAAQSPGRVHLAGVLTALGAAVVLGGAGTLFVALVGDPRSADGRVGVPVAPATVAGLLAALACALLGTAVGALCNRPLLRRPGWAVLSTALAALLVSVVGASPANAAVSGLVNGSRSGTVTMPLVPLAATAVLAAGATAIACVLSSRRH</sequence>
<keyword evidence="1" id="KW-1133">Transmembrane helix</keyword>
<reference evidence="2 3" key="1">
    <citation type="submission" date="2018-11" db="EMBL/GenBank/DDBJ databases">
        <title>The Potential of Streptomyces as Biocontrol Agents against the Tomato grey mould, Botrytis cinerea (Gray mold) Frontiers in Microbiology.</title>
        <authorList>
            <person name="Li D."/>
        </authorList>
    </citation>
    <scope>NUCLEOTIDE SEQUENCE [LARGE SCALE GENOMIC DNA]</scope>
    <source>
        <strain evidence="2 3">NEAU-LD23</strain>
    </source>
</reference>
<dbReference type="AlphaFoldDB" id="A0A3M8VMX2"/>
<evidence type="ECO:0000313" key="3">
    <source>
        <dbReference type="Proteomes" id="UP000275401"/>
    </source>
</evidence>
<feature type="transmembrane region" description="Helical" evidence="1">
    <location>
        <begin position="127"/>
        <end position="146"/>
    </location>
</feature>
<proteinExistence type="predicted"/>
<dbReference type="Proteomes" id="UP000275401">
    <property type="component" value="Unassembled WGS sequence"/>
</dbReference>
<comment type="caution">
    <text evidence="2">The sequence shown here is derived from an EMBL/GenBank/DDBJ whole genome shotgun (WGS) entry which is preliminary data.</text>
</comment>
<keyword evidence="1" id="KW-0812">Transmembrane</keyword>
<evidence type="ECO:0000256" key="1">
    <source>
        <dbReference type="SAM" id="Phobius"/>
    </source>
</evidence>
<name>A0A3M8VMX2_9ACTN</name>
<dbReference type="RefSeq" id="WP_123103239.1">
    <property type="nucleotide sequence ID" value="NZ_RIBZ01000303.1"/>
</dbReference>
<feature type="transmembrane region" description="Helical" evidence="1">
    <location>
        <begin position="43"/>
        <end position="62"/>
    </location>
</feature>
<feature type="transmembrane region" description="Helical" evidence="1">
    <location>
        <begin position="82"/>
        <end position="107"/>
    </location>
</feature>
<feature type="transmembrane region" description="Helical" evidence="1">
    <location>
        <begin position="197"/>
        <end position="217"/>
    </location>
</feature>
<keyword evidence="1" id="KW-0472">Membrane</keyword>